<keyword evidence="5" id="KW-1185">Reference proteome</keyword>
<evidence type="ECO:0000256" key="2">
    <source>
        <dbReference type="ARBA" id="ARBA00008778"/>
    </source>
</evidence>
<comment type="subcellular location">
    <subcellularLocation>
        <location evidence="1">Cytoplasm</location>
    </subcellularLocation>
</comment>
<name>F2TW62_SALR5</name>
<dbReference type="Pfam" id="PF06058">
    <property type="entry name" value="DCP1"/>
    <property type="match status" value="1"/>
</dbReference>
<dbReference type="InterPro" id="IPR010334">
    <property type="entry name" value="Dcp1"/>
</dbReference>
<sequence length="130" mass="15002">MEQMEIHTLKYLKGIDSEIDKVLYRPANKAALYKFTVRTNSWTSNPAPIGKLFLCRRSTNPTTYVLVLLGRTEGRYWVYHIVPDTQVHLDDQHPRIDLEDSAHPGEVFGLFFSNSHDSRDCLAQLQSLPR</sequence>
<evidence type="ECO:0000256" key="1">
    <source>
        <dbReference type="ARBA" id="ARBA00004496"/>
    </source>
</evidence>
<keyword evidence="3" id="KW-0963">Cytoplasm</keyword>
<dbReference type="AlphaFoldDB" id="F2TW62"/>
<dbReference type="SUPFAM" id="SSF50729">
    <property type="entry name" value="PH domain-like"/>
    <property type="match status" value="1"/>
</dbReference>
<comment type="similarity">
    <text evidence="2">Belongs to the DCP1 family.</text>
</comment>
<dbReference type="RefSeq" id="XP_004998878.1">
    <property type="nucleotide sequence ID" value="XM_004998821.1"/>
</dbReference>
<organism evidence="5">
    <name type="scientific">Salpingoeca rosetta (strain ATCC 50818 / BSB-021)</name>
    <dbReference type="NCBI Taxonomy" id="946362"/>
    <lineage>
        <taxon>Eukaryota</taxon>
        <taxon>Choanoflagellata</taxon>
        <taxon>Craspedida</taxon>
        <taxon>Salpingoecidae</taxon>
        <taxon>Salpingoeca</taxon>
    </lineage>
</organism>
<dbReference type="GO" id="GO:0000290">
    <property type="term" value="P:deadenylation-dependent decapping of nuclear-transcribed mRNA"/>
    <property type="evidence" value="ECO:0007669"/>
    <property type="project" value="InterPro"/>
</dbReference>
<dbReference type="InParanoid" id="F2TW62"/>
<gene>
    <name evidence="4" type="ORF">PTSG_00326</name>
</gene>
<dbReference type="InterPro" id="IPR011993">
    <property type="entry name" value="PH-like_dom_sf"/>
</dbReference>
<dbReference type="GeneID" id="16067631"/>
<dbReference type="Gene3D" id="2.30.29.30">
    <property type="entry name" value="Pleckstrin-homology domain (PH domain)/Phosphotyrosine-binding domain (PTB)"/>
    <property type="match status" value="1"/>
</dbReference>
<proteinExistence type="inferred from homology"/>
<dbReference type="KEGG" id="sre:PTSG_00326"/>
<evidence type="ECO:0000313" key="4">
    <source>
        <dbReference type="EMBL" id="EGD72308.1"/>
    </source>
</evidence>
<dbReference type="GO" id="GO:0008047">
    <property type="term" value="F:enzyme activator activity"/>
    <property type="evidence" value="ECO:0007669"/>
    <property type="project" value="InterPro"/>
</dbReference>
<dbReference type="GO" id="GO:0005737">
    <property type="term" value="C:cytoplasm"/>
    <property type="evidence" value="ECO:0007669"/>
    <property type="project" value="UniProtKB-SubCell"/>
</dbReference>
<evidence type="ECO:0000313" key="5">
    <source>
        <dbReference type="Proteomes" id="UP000007799"/>
    </source>
</evidence>
<evidence type="ECO:0000256" key="3">
    <source>
        <dbReference type="ARBA" id="ARBA00022490"/>
    </source>
</evidence>
<protein>
    <submittedName>
        <fullName evidence="4">Uncharacterized protein</fullName>
    </submittedName>
</protein>
<dbReference type="EMBL" id="GL832955">
    <property type="protein sequence ID" value="EGD72308.1"/>
    <property type="molecule type" value="Genomic_DNA"/>
</dbReference>
<dbReference type="Proteomes" id="UP000007799">
    <property type="component" value="Unassembled WGS sequence"/>
</dbReference>
<accession>F2TW62</accession>
<reference evidence="4" key="1">
    <citation type="submission" date="2009-08" db="EMBL/GenBank/DDBJ databases">
        <title>Annotation of Salpingoeca rosetta.</title>
        <authorList>
            <consortium name="The Broad Institute Genome Sequencing Platform"/>
            <person name="Russ C."/>
            <person name="Cuomo C."/>
            <person name="Burger G."/>
            <person name="Gray M.W."/>
            <person name="Holland P.W.H."/>
            <person name="King N."/>
            <person name="Lang F.B.F."/>
            <person name="Roger A.J."/>
            <person name="Ruiz-Trillo I."/>
            <person name="Young S.K."/>
            <person name="Zeng Q."/>
            <person name="Gargeya S."/>
            <person name="Alvarado L."/>
            <person name="Berlin A."/>
            <person name="Chapman S.B."/>
            <person name="Chen Z."/>
            <person name="Freedman E."/>
            <person name="Gellesch M."/>
            <person name="Goldberg J."/>
            <person name="Griggs A."/>
            <person name="Gujja S."/>
            <person name="Heilman E."/>
            <person name="Heiman D."/>
            <person name="Howarth C."/>
            <person name="Mehta T."/>
            <person name="Neiman D."/>
            <person name="Pearson M."/>
            <person name="Roberts A."/>
            <person name="Saif S."/>
            <person name="Shea T."/>
            <person name="Shenoy N."/>
            <person name="Sisk P."/>
            <person name="Stolte C."/>
            <person name="Sykes S."/>
            <person name="White J."/>
            <person name="Yandava C."/>
            <person name="Haas B."/>
            <person name="Nusbaum C."/>
            <person name="Birren B."/>
        </authorList>
    </citation>
    <scope>NUCLEOTIDE SEQUENCE [LARGE SCALE GENOMIC DNA]</scope>
    <source>
        <strain evidence="4">ATCC 50818</strain>
    </source>
</reference>